<proteinExistence type="predicted"/>
<gene>
    <name evidence="6" type="primary">CSON007370</name>
</gene>
<dbReference type="Pfam" id="PF00335">
    <property type="entry name" value="Tetraspanin"/>
    <property type="match status" value="1"/>
</dbReference>
<feature type="transmembrane region" description="Helical" evidence="5">
    <location>
        <begin position="60"/>
        <end position="82"/>
    </location>
</feature>
<sequence length="160" mass="18613">MNKDKRSFGFFTINYNKYALQIYSITSFLLGLTLLFQSVWIFKLQFHIFNLLITNTYELLVIFIGLAGLISAIGSIFGICVVHREHKKCLIMFLLIIMISFLIQTFYGWLSIMYEKMAETELNTSLNETFLNQYGVFDITTKSIDFIQQKVKVETLNSNV</sequence>
<comment type="subcellular location">
    <subcellularLocation>
        <location evidence="1">Membrane</location>
        <topology evidence="1">Multi-pass membrane protein</topology>
    </subcellularLocation>
</comment>
<evidence type="ECO:0000313" key="6">
    <source>
        <dbReference type="EMBL" id="SSX18132.1"/>
    </source>
</evidence>
<dbReference type="InterPro" id="IPR018499">
    <property type="entry name" value="Tetraspanin/Peripherin"/>
</dbReference>
<dbReference type="AlphaFoldDB" id="A0A336LJ73"/>
<feature type="transmembrane region" description="Helical" evidence="5">
    <location>
        <begin position="89"/>
        <end position="110"/>
    </location>
</feature>
<evidence type="ECO:0000256" key="1">
    <source>
        <dbReference type="ARBA" id="ARBA00004141"/>
    </source>
</evidence>
<evidence type="ECO:0000256" key="4">
    <source>
        <dbReference type="ARBA" id="ARBA00023136"/>
    </source>
</evidence>
<protein>
    <submittedName>
        <fullName evidence="6">CSON007370 protein</fullName>
    </submittedName>
</protein>
<keyword evidence="4 5" id="KW-0472">Membrane</keyword>
<evidence type="ECO:0000256" key="2">
    <source>
        <dbReference type="ARBA" id="ARBA00022692"/>
    </source>
</evidence>
<keyword evidence="2 5" id="KW-0812">Transmembrane</keyword>
<reference evidence="6" key="1">
    <citation type="submission" date="2018-07" db="EMBL/GenBank/DDBJ databases">
        <authorList>
            <person name="Quirk P.G."/>
            <person name="Krulwich T.A."/>
        </authorList>
    </citation>
    <scope>NUCLEOTIDE SEQUENCE</scope>
</reference>
<dbReference type="EMBL" id="UFQT01000027">
    <property type="protein sequence ID" value="SSX18132.1"/>
    <property type="molecule type" value="Genomic_DNA"/>
</dbReference>
<dbReference type="VEuPathDB" id="VectorBase:CSON007370"/>
<accession>A0A336LJ73</accession>
<keyword evidence="3 5" id="KW-1133">Transmembrane helix</keyword>
<evidence type="ECO:0000256" key="3">
    <source>
        <dbReference type="ARBA" id="ARBA00022989"/>
    </source>
</evidence>
<dbReference type="GO" id="GO:0016020">
    <property type="term" value="C:membrane"/>
    <property type="evidence" value="ECO:0007669"/>
    <property type="project" value="UniProtKB-SubCell"/>
</dbReference>
<name>A0A336LJ73_CULSO</name>
<evidence type="ECO:0000256" key="5">
    <source>
        <dbReference type="SAM" id="Phobius"/>
    </source>
</evidence>
<feature type="transmembrane region" description="Helical" evidence="5">
    <location>
        <begin position="20"/>
        <end position="40"/>
    </location>
</feature>
<organism evidence="6">
    <name type="scientific">Culicoides sonorensis</name>
    <name type="common">Biting midge</name>
    <dbReference type="NCBI Taxonomy" id="179676"/>
    <lineage>
        <taxon>Eukaryota</taxon>
        <taxon>Metazoa</taxon>
        <taxon>Ecdysozoa</taxon>
        <taxon>Arthropoda</taxon>
        <taxon>Hexapoda</taxon>
        <taxon>Insecta</taxon>
        <taxon>Pterygota</taxon>
        <taxon>Neoptera</taxon>
        <taxon>Endopterygota</taxon>
        <taxon>Diptera</taxon>
        <taxon>Nematocera</taxon>
        <taxon>Chironomoidea</taxon>
        <taxon>Ceratopogonidae</taxon>
        <taxon>Ceratopogoninae</taxon>
        <taxon>Culicoides</taxon>
        <taxon>Monoculicoides</taxon>
    </lineage>
</organism>